<organism evidence="10 17">
    <name type="scientific">Rotaria magnacalcarata</name>
    <dbReference type="NCBI Taxonomy" id="392030"/>
    <lineage>
        <taxon>Eukaryota</taxon>
        <taxon>Metazoa</taxon>
        <taxon>Spiralia</taxon>
        <taxon>Gnathifera</taxon>
        <taxon>Rotifera</taxon>
        <taxon>Eurotatoria</taxon>
        <taxon>Bdelloidea</taxon>
        <taxon>Philodinida</taxon>
        <taxon>Philodinidae</taxon>
        <taxon>Rotaria</taxon>
    </lineage>
</organism>
<accession>A0A816Q1B1</accession>
<dbReference type="PANTHER" id="PTHR19424">
    <property type="entry name" value="HEAT SHOCK FACTOR BINDING PROTEIN 1"/>
    <property type="match status" value="1"/>
</dbReference>
<evidence type="ECO:0000313" key="7">
    <source>
        <dbReference type="EMBL" id="CAF1041287.1"/>
    </source>
</evidence>
<comment type="similarity">
    <text evidence="2">Belongs to the HSBP1 family.</text>
</comment>
<dbReference type="PANTHER" id="PTHR19424:SF0">
    <property type="entry name" value="HEAT SHOCK FACTOR BINDING PROTEIN 1"/>
    <property type="match status" value="1"/>
</dbReference>
<evidence type="ECO:0000256" key="1">
    <source>
        <dbReference type="ARBA" id="ARBA00004123"/>
    </source>
</evidence>
<dbReference type="GO" id="GO:0070370">
    <property type="term" value="P:cellular heat acclimation"/>
    <property type="evidence" value="ECO:0007669"/>
    <property type="project" value="TreeGrafter"/>
</dbReference>
<gene>
    <name evidence="14" type="ORF">BYL167_LOCUS7034</name>
    <name evidence="7" type="ORF">CJN711_LOCUS4286</name>
    <name evidence="15" type="ORF">GIL414_LOCUS7213</name>
    <name evidence="8" type="ORF">KQP761_LOCUS35130</name>
    <name evidence="10" type="ORF">MBJ925_LOCUS13888</name>
    <name evidence="12" type="ORF">OVN521_LOCUS3087</name>
    <name evidence="16" type="ORF">SMN809_LOCUS25801</name>
    <name evidence="13" type="ORF">UXM345_LOCUS5242</name>
    <name evidence="11" type="ORF">WKI299_LOCUS29416</name>
    <name evidence="9" type="ORF">XDN619_LOCUS8785</name>
</gene>
<evidence type="ECO:0000313" key="8">
    <source>
        <dbReference type="EMBL" id="CAF1674889.1"/>
    </source>
</evidence>
<evidence type="ECO:0000256" key="5">
    <source>
        <dbReference type="ARBA" id="ARBA00038772"/>
    </source>
</evidence>
<evidence type="ECO:0000313" key="17">
    <source>
        <dbReference type="Proteomes" id="UP000663824"/>
    </source>
</evidence>
<evidence type="ECO:0000313" key="10">
    <source>
        <dbReference type="EMBL" id="CAF2055052.1"/>
    </source>
</evidence>
<dbReference type="Proteomes" id="UP000663856">
    <property type="component" value="Unassembled WGS sequence"/>
</dbReference>
<dbReference type="OrthoDB" id="4159489at2759"/>
<protein>
    <recommendedName>
        <fullName evidence="6">Heat shock factor-binding protein 1</fullName>
    </recommendedName>
</protein>
<dbReference type="EMBL" id="CAJNOW010019750">
    <property type="protein sequence ID" value="CAF1674889.1"/>
    <property type="molecule type" value="Genomic_DNA"/>
</dbReference>
<dbReference type="Proteomes" id="UP000663887">
    <property type="component" value="Unassembled WGS sequence"/>
</dbReference>
<evidence type="ECO:0000313" key="13">
    <source>
        <dbReference type="EMBL" id="CAF3808616.1"/>
    </source>
</evidence>
<evidence type="ECO:0000313" key="16">
    <source>
        <dbReference type="EMBL" id="CAF4294006.1"/>
    </source>
</evidence>
<comment type="caution">
    <text evidence="10">The sequence shown here is derived from an EMBL/GenBank/DDBJ whole genome shotgun (WGS) entry which is preliminary data.</text>
</comment>
<dbReference type="FunFam" id="1.20.5.430:FF:000002">
    <property type="entry name" value="Heat shock factor-binding protein 1"/>
    <property type="match status" value="1"/>
</dbReference>
<keyword evidence="3" id="KW-0539">Nucleus</keyword>
<comment type="function">
    <text evidence="4">Negative regulator of the heat shock response. Negatively affects HSF1 DNA-binding activity. May have a role in the suppression of the activation of the stress response during the aging process.</text>
</comment>
<dbReference type="Proteomes" id="UP000663842">
    <property type="component" value="Unassembled WGS sequence"/>
</dbReference>
<dbReference type="EMBL" id="CAJOBG010000258">
    <property type="protein sequence ID" value="CAF3787067.1"/>
    <property type="molecule type" value="Genomic_DNA"/>
</dbReference>
<sequence length="79" mass="8933">MTNSATTPGLINMSEYPMREPQNAQELVNLVQNTISQIQDKFGQMSDTIMTRIDDMGRRIDDLERNIAHVIAQTNAELP</sequence>
<dbReference type="EMBL" id="CAJNOV010000866">
    <property type="protein sequence ID" value="CAF1041287.1"/>
    <property type="molecule type" value="Genomic_DNA"/>
</dbReference>
<evidence type="ECO:0000256" key="2">
    <source>
        <dbReference type="ARBA" id="ARBA00006349"/>
    </source>
</evidence>
<evidence type="ECO:0000256" key="6">
    <source>
        <dbReference type="ARBA" id="ARBA00039223"/>
    </source>
</evidence>
<evidence type="ECO:0000313" key="14">
    <source>
        <dbReference type="EMBL" id="CAF3873194.1"/>
    </source>
</evidence>
<dbReference type="GO" id="GO:0005829">
    <property type="term" value="C:cytosol"/>
    <property type="evidence" value="ECO:0007669"/>
    <property type="project" value="TreeGrafter"/>
</dbReference>
<dbReference type="Proteomes" id="UP000663866">
    <property type="component" value="Unassembled WGS sequence"/>
</dbReference>
<dbReference type="EMBL" id="CAJOBF010000383">
    <property type="protein sequence ID" value="CAF3808616.1"/>
    <property type="molecule type" value="Genomic_DNA"/>
</dbReference>
<evidence type="ECO:0000256" key="4">
    <source>
        <dbReference type="ARBA" id="ARBA00037689"/>
    </source>
</evidence>
<evidence type="ECO:0000313" key="11">
    <source>
        <dbReference type="EMBL" id="CAF2146491.1"/>
    </source>
</evidence>
<dbReference type="AlphaFoldDB" id="A0A816Q1B1"/>
<dbReference type="Proteomes" id="UP000676336">
    <property type="component" value="Unassembled WGS sequence"/>
</dbReference>
<dbReference type="Proteomes" id="UP000663824">
    <property type="component" value="Unassembled WGS sequence"/>
</dbReference>
<evidence type="ECO:0000256" key="3">
    <source>
        <dbReference type="ARBA" id="ARBA00023242"/>
    </source>
</evidence>
<evidence type="ECO:0000313" key="9">
    <source>
        <dbReference type="EMBL" id="CAF2052398.1"/>
    </source>
</evidence>
<evidence type="ECO:0000313" key="18">
    <source>
        <dbReference type="Proteomes" id="UP000663866"/>
    </source>
</evidence>
<dbReference type="GO" id="GO:0003714">
    <property type="term" value="F:transcription corepressor activity"/>
    <property type="evidence" value="ECO:0007669"/>
    <property type="project" value="InterPro"/>
</dbReference>
<dbReference type="EMBL" id="CAJNRF010013182">
    <property type="protein sequence ID" value="CAF2146491.1"/>
    <property type="molecule type" value="Genomic_DNA"/>
</dbReference>
<dbReference type="Proteomes" id="UP000663834">
    <property type="component" value="Unassembled WGS sequence"/>
</dbReference>
<dbReference type="EMBL" id="CAJNRE010006434">
    <property type="protein sequence ID" value="CAF2055052.1"/>
    <property type="molecule type" value="Genomic_DNA"/>
</dbReference>
<reference evidence="10" key="1">
    <citation type="submission" date="2021-02" db="EMBL/GenBank/DDBJ databases">
        <authorList>
            <person name="Nowell W R."/>
        </authorList>
    </citation>
    <scope>NUCLEOTIDE SEQUENCE</scope>
</reference>
<dbReference type="EMBL" id="CAJOBI010034970">
    <property type="protein sequence ID" value="CAF4294006.1"/>
    <property type="molecule type" value="Genomic_DNA"/>
</dbReference>
<dbReference type="EMBL" id="CAJOBH010001782">
    <property type="protein sequence ID" value="CAF3873194.1"/>
    <property type="molecule type" value="Genomic_DNA"/>
</dbReference>
<evidence type="ECO:0000313" key="15">
    <source>
        <dbReference type="EMBL" id="CAF3913947.1"/>
    </source>
</evidence>
<dbReference type="Proteomes" id="UP000681967">
    <property type="component" value="Unassembled WGS sequence"/>
</dbReference>
<proteinExistence type="inferred from homology"/>
<dbReference type="Pfam" id="PF06825">
    <property type="entry name" value="HSBP1"/>
    <property type="match status" value="1"/>
</dbReference>
<comment type="subunit">
    <text evidence="5">Homohexamer. Associates with heptad repeats of HSF1 trimers and probably also HSF1 monomers, and with HSP70. Association with HSF1 trimers and HSP70 coincides with attenuation of heat shock response and the conversion of HSF1 trimer to monomer.</text>
</comment>
<dbReference type="EMBL" id="CAJOBJ010002166">
    <property type="protein sequence ID" value="CAF3913947.1"/>
    <property type="molecule type" value="Genomic_DNA"/>
</dbReference>
<dbReference type="EMBL" id="CAJNRG010002895">
    <property type="protein sequence ID" value="CAF2052398.1"/>
    <property type="molecule type" value="Genomic_DNA"/>
</dbReference>
<dbReference type="Proteomes" id="UP000663855">
    <property type="component" value="Unassembled WGS sequence"/>
</dbReference>
<dbReference type="InterPro" id="IPR009643">
    <property type="entry name" value="HS1-bd"/>
</dbReference>
<dbReference type="Proteomes" id="UP000681720">
    <property type="component" value="Unassembled WGS sequence"/>
</dbReference>
<dbReference type="Gene3D" id="1.20.5.430">
    <property type="match status" value="1"/>
</dbReference>
<keyword evidence="18" id="KW-1185">Reference proteome</keyword>
<name>A0A816Q1B1_9BILA</name>
<dbReference type="GO" id="GO:0005634">
    <property type="term" value="C:nucleus"/>
    <property type="evidence" value="ECO:0007669"/>
    <property type="project" value="UniProtKB-SubCell"/>
</dbReference>
<evidence type="ECO:0000313" key="12">
    <source>
        <dbReference type="EMBL" id="CAF3787067.1"/>
    </source>
</evidence>
<comment type="subcellular location">
    <subcellularLocation>
        <location evidence="1">Nucleus</location>
    </subcellularLocation>
</comment>